<evidence type="ECO:0000313" key="6">
    <source>
        <dbReference type="EMBL" id="MFC5604784.1"/>
    </source>
</evidence>
<comment type="caution">
    <text evidence="6">The sequence shown here is derived from an EMBL/GenBank/DDBJ whole genome shotgun (WGS) entry which is preliminary data.</text>
</comment>
<dbReference type="Pfam" id="PF01510">
    <property type="entry name" value="Amidase_2"/>
    <property type="match status" value="1"/>
</dbReference>
<keyword evidence="7" id="KW-1185">Reference proteome</keyword>
<dbReference type="PANTHER" id="PTHR30417:SF1">
    <property type="entry name" value="N-ACETYLMURAMOYL-L-ALANINE AMIDASE AMID"/>
    <property type="match status" value="1"/>
</dbReference>
<gene>
    <name evidence="6" type="ORF">ACFPTP_16230</name>
</gene>
<evidence type="ECO:0000313" key="7">
    <source>
        <dbReference type="Proteomes" id="UP001596071"/>
    </source>
</evidence>
<evidence type="ECO:0000256" key="3">
    <source>
        <dbReference type="ARBA" id="ARBA00022801"/>
    </source>
</evidence>
<feature type="domain" description="N-acetylmuramoyl-L-alanine amidase" evidence="5">
    <location>
        <begin position="260"/>
        <end position="398"/>
    </location>
</feature>
<dbReference type="EC" id="3.5.1.28" evidence="2"/>
<dbReference type="SMART" id="SM00644">
    <property type="entry name" value="Ami_2"/>
    <property type="match status" value="1"/>
</dbReference>
<dbReference type="InterPro" id="IPR051206">
    <property type="entry name" value="NAMLAA_amidase_2"/>
</dbReference>
<keyword evidence="4" id="KW-0961">Cell wall biogenesis/degradation</keyword>
<dbReference type="CDD" id="cd06583">
    <property type="entry name" value="PGRP"/>
    <property type="match status" value="1"/>
</dbReference>
<dbReference type="SUPFAM" id="SSF55846">
    <property type="entry name" value="N-acetylmuramoyl-L-alanine amidase-like"/>
    <property type="match status" value="1"/>
</dbReference>
<dbReference type="Proteomes" id="UP001596071">
    <property type="component" value="Unassembled WGS sequence"/>
</dbReference>
<evidence type="ECO:0000256" key="2">
    <source>
        <dbReference type="ARBA" id="ARBA00011901"/>
    </source>
</evidence>
<dbReference type="EMBL" id="JBHSNP010000029">
    <property type="protein sequence ID" value="MFC5604784.1"/>
    <property type="molecule type" value="Genomic_DNA"/>
</dbReference>
<proteinExistence type="predicted"/>
<keyword evidence="3 6" id="KW-0378">Hydrolase</keyword>
<dbReference type="RefSeq" id="WP_381446954.1">
    <property type="nucleotide sequence ID" value="NZ_JBHSNP010000029.1"/>
</dbReference>
<evidence type="ECO:0000256" key="4">
    <source>
        <dbReference type="ARBA" id="ARBA00023316"/>
    </source>
</evidence>
<dbReference type="GO" id="GO:0008745">
    <property type="term" value="F:N-acetylmuramoyl-L-alanine amidase activity"/>
    <property type="evidence" value="ECO:0007669"/>
    <property type="project" value="UniProtKB-EC"/>
</dbReference>
<dbReference type="PANTHER" id="PTHR30417">
    <property type="entry name" value="N-ACETYLMURAMOYL-L-ALANINE AMIDASE AMID"/>
    <property type="match status" value="1"/>
</dbReference>
<dbReference type="SUPFAM" id="SSF53955">
    <property type="entry name" value="Lysozyme-like"/>
    <property type="match status" value="1"/>
</dbReference>
<dbReference type="InterPro" id="IPR002502">
    <property type="entry name" value="Amidase_domain"/>
</dbReference>
<accession>A0ABW0U0E5</accession>
<name>A0ABW0U0E5_9BACL</name>
<dbReference type="InterPro" id="IPR023346">
    <property type="entry name" value="Lysozyme-like_dom_sf"/>
</dbReference>
<protein>
    <recommendedName>
        <fullName evidence="2">N-acetylmuramoyl-L-alanine amidase</fullName>
        <ecNumber evidence="2">3.5.1.28</ecNumber>
    </recommendedName>
</protein>
<evidence type="ECO:0000256" key="1">
    <source>
        <dbReference type="ARBA" id="ARBA00001561"/>
    </source>
</evidence>
<comment type="catalytic activity">
    <reaction evidence="1">
        <text>Hydrolyzes the link between N-acetylmuramoyl residues and L-amino acid residues in certain cell-wall glycopeptides.</text>
        <dbReference type="EC" id="3.5.1.28"/>
    </reaction>
</comment>
<dbReference type="Gene3D" id="3.40.80.10">
    <property type="entry name" value="Peptidoglycan recognition protein-like"/>
    <property type="match status" value="1"/>
</dbReference>
<evidence type="ECO:0000259" key="5">
    <source>
        <dbReference type="SMART" id="SM00644"/>
    </source>
</evidence>
<sequence length="630" mass="69991">MGVNVGKLARLSIISLISISLILLSMKTIEESANASEKDTDFLQQAFAEAAEEFNVPQSVLMAVSYHQSRWDNHEGQSEVGGHGVMNLVQIEGNHDASGKNNTTTEEIDEDSSVNTLNQAAKLIDVDPNELKNDPAQNIRGGAALLAKYAEETVGEVSTNPADWYGAVVKYSSSDVRGVAETFADEVYKTIQNGAKRTTMNQQEVILQAENVVPNKDTAKNIPLRNAKKTGADCPNGVECTFIPALYEQFSSDPGSYGNYDIAERPNDGLDIRYIIIHDIEGTAESAIAHFRNRSYVSAHYVLDSETGAITQMLRNEDVGWHAGNWYFNAHSIGFEHEGVAVEGYDWYSEQMYRSSAKLIKYLAEKYDIPIDRQHILGHDEVPGLTPARQSAMHWDPGAYWDWSHFFNLLGEPINPSKGDKDSNIVTINPNYKQNKPTFTYGSQTLDPKPASLIQLYTEPSFDAKPIKDPHLRYGGSLQINDWGNKAAIGQSFYQVDLEGDWTAIWYGGQKAWFHNPKGKNTVPGSGKLVTPKAGFDKIPVYGAAYPEDEAYEGTGIEDWAKGSTAPLYHIPEGQIYVATGPFQSSYYHAKYFNDPDTNQVVLGEDEYYQIFFNHRVGFVKASEVELVNE</sequence>
<organism evidence="6 7">
    <name type="scientific">Sporosarcina koreensis</name>
    <dbReference type="NCBI Taxonomy" id="334735"/>
    <lineage>
        <taxon>Bacteria</taxon>
        <taxon>Bacillati</taxon>
        <taxon>Bacillota</taxon>
        <taxon>Bacilli</taxon>
        <taxon>Bacillales</taxon>
        <taxon>Caryophanaceae</taxon>
        <taxon>Sporosarcina</taxon>
    </lineage>
</organism>
<dbReference type="Gene3D" id="1.10.530.10">
    <property type="match status" value="1"/>
</dbReference>
<reference evidence="7" key="1">
    <citation type="journal article" date="2019" name="Int. J. Syst. Evol. Microbiol.">
        <title>The Global Catalogue of Microorganisms (GCM) 10K type strain sequencing project: providing services to taxonomists for standard genome sequencing and annotation.</title>
        <authorList>
            <consortium name="The Broad Institute Genomics Platform"/>
            <consortium name="The Broad Institute Genome Sequencing Center for Infectious Disease"/>
            <person name="Wu L."/>
            <person name="Ma J."/>
        </authorList>
    </citation>
    <scope>NUCLEOTIDE SEQUENCE [LARGE SCALE GENOMIC DNA]</scope>
    <source>
        <strain evidence="7">KACC 11299</strain>
    </source>
</reference>
<dbReference type="InterPro" id="IPR036505">
    <property type="entry name" value="Amidase/PGRP_sf"/>
</dbReference>